<keyword evidence="3 5" id="KW-0442">Lipid degradation</keyword>
<keyword evidence="8" id="KW-1185">Reference proteome</keyword>
<comment type="caution">
    <text evidence="7">The sequence shown here is derived from an EMBL/GenBank/DDBJ whole genome shotgun (WGS) entry which is preliminary data.</text>
</comment>
<protein>
    <recommendedName>
        <fullName evidence="5">Phospholipase A1</fullName>
        <ecNumber evidence="5">3.1.1.-</ecNumber>
    </recommendedName>
</protein>
<dbReference type="InterPro" id="IPR029058">
    <property type="entry name" value="AB_hydrolase_fold"/>
</dbReference>
<dbReference type="PANTHER" id="PTHR31828:SF10">
    <property type="entry name" value="PHOSPHOLIPASE A1-IIDELTA"/>
    <property type="match status" value="1"/>
</dbReference>
<comment type="function">
    <text evidence="5">Acylhydrolase that catalyzes the hydrolysis of phospholipids at the sn-1 position.</text>
</comment>
<dbReference type="SUPFAM" id="SSF53474">
    <property type="entry name" value="alpha/beta-Hydrolases"/>
    <property type="match status" value="1"/>
</dbReference>
<comment type="similarity">
    <text evidence="1 5">Belongs to the AB hydrolase superfamily. Lipase family.</text>
</comment>
<dbReference type="InterPro" id="IPR033556">
    <property type="entry name" value="PLA"/>
</dbReference>
<dbReference type="AlphaFoldDB" id="A0A835M6S3"/>
<keyword evidence="4 5" id="KW-0443">Lipid metabolism</keyword>
<dbReference type="InterPro" id="IPR002921">
    <property type="entry name" value="Fungal_lipase-type"/>
</dbReference>
<evidence type="ECO:0000256" key="2">
    <source>
        <dbReference type="ARBA" id="ARBA00022801"/>
    </source>
</evidence>
<dbReference type="EC" id="3.1.1.-" evidence="5"/>
<proteinExistence type="inferred from homology"/>
<evidence type="ECO:0000256" key="4">
    <source>
        <dbReference type="ARBA" id="ARBA00023098"/>
    </source>
</evidence>
<dbReference type="PANTHER" id="PTHR31828">
    <property type="entry name" value="PHOSPHOLIPASE A1-IIGAMMA"/>
    <property type="match status" value="1"/>
</dbReference>
<evidence type="ECO:0000256" key="3">
    <source>
        <dbReference type="ARBA" id="ARBA00022963"/>
    </source>
</evidence>
<dbReference type="EMBL" id="JADFTS010000002">
    <property type="protein sequence ID" value="KAF9621325.1"/>
    <property type="molecule type" value="Genomic_DNA"/>
</dbReference>
<dbReference type="Gene3D" id="3.40.50.1820">
    <property type="entry name" value="alpha/beta hydrolase"/>
    <property type="match status" value="1"/>
</dbReference>
<gene>
    <name evidence="7" type="ORF">IFM89_019411</name>
</gene>
<dbReference type="OrthoDB" id="438440at2759"/>
<organism evidence="7 8">
    <name type="scientific">Coptis chinensis</name>
    <dbReference type="NCBI Taxonomy" id="261450"/>
    <lineage>
        <taxon>Eukaryota</taxon>
        <taxon>Viridiplantae</taxon>
        <taxon>Streptophyta</taxon>
        <taxon>Embryophyta</taxon>
        <taxon>Tracheophyta</taxon>
        <taxon>Spermatophyta</taxon>
        <taxon>Magnoliopsida</taxon>
        <taxon>Ranunculales</taxon>
        <taxon>Ranunculaceae</taxon>
        <taxon>Coptidoideae</taxon>
        <taxon>Coptis</taxon>
    </lineage>
</organism>
<keyword evidence="2 5" id="KW-0378">Hydrolase</keyword>
<dbReference type="GO" id="GO:0008970">
    <property type="term" value="F:phospholipase A1 activity"/>
    <property type="evidence" value="ECO:0007669"/>
    <property type="project" value="UniProtKB-UniRule"/>
</dbReference>
<evidence type="ECO:0000256" key="5">
    <source>
        <dbReference type="RuleBase" id="RU367093"/>
    </source>
</evidence>
<evidence type="ECO:0000259" key="6">
    <source>
        <dbReference type="Pfam" id="PF01764"/>
    </source>
</evidence>
<dbReference type="Pfam" id="PF01764">
    <property type="entry name" value="Lipase_3"/>
    <property type="match status" value="1"/>
</dbReference>
<evidence type="ECO:0000256" key="1">
    <source>
        <dbReference type="ARBA" id="ARBA00010701"/>
    </source>
</evidence>
<evidence type="ECO:0000313" key="7">
    <source>
        <dbReference type="EMBL" id="KAF9621325.1"/>
    </source>
</evidence>
<dbReference type="GO" id="GO:0005737">
    <property type="term" value="C:cytoplasm"/>
    <property type="evidence" value="ECO:0007669"/>
    <property type="project" value="UniProtKB-ARBA"/>
</dbReference>
<dbReference type="CDD" id="cd00519">
    <property type="entry name" value="Lipase_3"/>
    <property type="match status" value="1"/>
</dbReference>
<accession>A0A835M6S3</accession>
<dbReference type="FunFam" id="3.40.50.1820:FF:000065">
    <property type="entry name" value="Phospholipase A1-II 3"/>
    <property type="match status" value="1"/>
</dbReference>
<reference evidence="7 8" key="1">
    <citation type="submission" date="2020-10" db="EMBL/GenBank/DDBJ databases">
        <title>The Coptis chinensis genome and diversification of protoberbering-type alkaloids.</title>
        <authorList>
            <person name="Wang B."/>
            <person name="Shu S."/>
            <person name="Song C."/>
            <person name="Liu Y."/>
        </authorList>
    </citation>
    <scope>NUCLEOTIDE SEQUENCE [LARGE SCALE GENOMIC DNA]</scope>
    <source>
        <strain evidence="7">HL-2020</strain>
        <tissue evidence="7">Leaf</tissue>
    </source>
</reference>
<feature type="domain" description="Fungal lipase-type" evidence="6">
    <location>
        <begin position="134"/>
        <end position="300"/>
    </location>
</feature>
<dbReference type="GO" id="GO:0016042">
    <property type="term" value="P:lipid catabolic process"/>
    <property type="evidence" value="ECO:0007669"/>
    <property type="project" value="UniProtKB-UniRule"/>
</dbReference>
<evidence type="ECO:0000313" key="8">
    <source>
        <dbReference type="Proteomes" id="UP000631114"/>
    </source>
</evidence>
<name>A0A835M6S3_9MAGN</name>
<dbReference type="Proteomes" id="UP000631114">
    <property type="component" value="Unassembled WGS sequence"/>
</dbReference>
<sequence length="409" mass="46213">MEITKTEPKWEAILGSNQWEGLLNPLHIDLRKLILVCGDFCQVTYDSFNNDQHSKYCGSSLYGKKSLFNRVALQNASNYYVASFLYATSRVEVPSDFIIHSFSTEAWDRESNWMGYIAVTSDEFRKASGRREIYVAWRGTIRPLEWVDVLQPKLVSVESLLKINDQSAQQSSSDTDDDDTTMKVMKGWLTVYTSNNANSPFTKLSARTQLLTKIKELVNLYKDENISIVFTGHSLGASLSILSAFDVAENVSSTIPVSAIVFGCPEVGNKVFKDKLKTYPNLKILHIKNVIDPIPHYPSKVLGYVHTGTELDIDTRKSPYLKNSPNPSDWHNLQAMLHIIAGWNGNDGKFELKVKRSVALVNKSCDFLKDEYLVLAAWWIEKNRGMVLDKDGEWGLGPPIDEDIPVPEF</sequence>